<keyword evidence="4" id="KW-1185">Reference proteome</keyword>
<dbReference type="Pfam" id="PF12697">
    <property type="entry name" value="Abhydrolase_6"/>
    <property type="match status" value="1"/>
</dbReference>
<feature type="compositionally biased region" description="Low complexity" evidence="1">
    <location>
        <begin position="203"/>
        <end position="244"/>
    </location>
</feature>
<feature type="region of interest" description="Disordered" evidence="1">
    <location>
        <begin position="119"/>
        <end position="138"/>
    </location>
</feature>
<organism evidence="3 4">
    <name type="scientific">Cladorrhinum samala</name>
    <dbReference type="NCBI Taxonomy" id="585594"/>
    <lineage>
        <taxon>Eukaryota</taxon>
        <taxon>Fungi</taxon>
        <taxon>Dikarya</taxon>
        <taxon>Ascomycota</taxon>
        <taxon>Pezizomycotina</taxon>
        <taxon>Sordariomycetes</taxon>
        <taxon>Sordariomycetidae</taxon>
        <taxon>Sordariales</taxon>
        <taxon>Podosporaceae</taxon>
        <taxon>Cladorrhinum</taxon>
    </lineage>
</organism>
<dbReference type="Gene3D" id="3.40.50.1820">
    <property type="entry name" value="alpha/beta hydrolase"/>
    <property type="match status" value="1"/>
</dbReference>
<dbReference type="AlphaFoldDB" id="A0AAV9HAP6"/>
<dbReference type="EMBL" id="MU865190">
    <property type="protein sequence ID" value="KAK4456598.1"/>
    <property type="molecule type" value="Genomic_DNA"/>
</dbReference>
<gene>
    <name evidence="3" type="ORF">QBC42DRAFT_214568</name>
</gene>
<evidence type="ECO:0000259" key="2">
    <source>
        <dbReference type="Pfam" id="PF12697"/>
    </source>
</evidence>
<protein>
    <recommendedName>
        <fullName evidence="2">AB hydrolase-1 domain-containing protein</fullName>
    </recommendedName>
</protein>
<dbReference type="PANTHER" id="PTHR47842">
    <property type="entry name" value="EXPRESSED PROTEIN"/>
    <property type="match status" value="1"/>
</dbReference>
<dbReference type="SUPFAM" id="SSF53474">
    <property type="entry name" value="alpha/beta-Hydrolases"/>
    <property type="match status" value="1"/>
</dbReference>
<evidence type="ECO:0000313" key="3">
    <source>
        <dbReference type="EMBL" id="KAK4456598.1"/>
    </source>
</evidence>
<reference evidence="3" key="2">
    <citation type="submission" date="2023-06" db="EMBL/GenBank/DDBJ databases">
        <authorList>
            <consortium name="Lawrence Berkeley National Laboratory"/>
            <person name="Mondo S.J."/>
            <person name="Hensen N."/>
            <person name="Bonometti L."/>
            <person name="Westerberg I."/>
            <person name="Brannstrom I.O."/>
            <person name="Guillou S."/>
            <person name="Cros-Aarteil S."/>
            <person name="Calhoun S."/>
            <person name="Haridas S."/>
            <person name="Kuo A."/>
            <person name="Pangilinan J."/>
            <person name="Riley R."/>
            <person name="Labutti K."/>
            <person name="Andreopoulos B."/>
            <person name="Lipzen A."/>
            <person name="Chen C."/>
            <person name="Yanf M."/>
            <person name="Daum C."/>
            <person name="Ng V."/>
            <person name="Clum A."/>
            <person name="Steindorff A."/>
            <person name="Ohm R."/>
            <person name="Martin F."/>
            <person name="Silar P."/>
            <person name="Natvig D."/>
            <person name="Lalanne C."/>
            <person name="Gautier V."/>
            <person name="Ament-Velasquez S.L."/>
            <person name="Kruys A."/>
            <person name="Hutchinson M.I."/>
            <person name="Powell A.J."/>
            <person name="Barry K."/>
            <person name="Miller A.N."/>
            <person name="Grigoriev I.V."/>
            <person name="Debuchy R."/>
            <person name="Gladieux P."/>
            <person name="Thoren M.H."/>
            <person name="Johannesson H."/>
        </authorList>
    </citation>
    <scope>NUCLEOTIDE SEQUENCE</scope>
    <source>
        <strain evidence="3">PSN324</strain>
    </source>
</reference>
<proteinExistence type="predicted"/>
<feature type="compositionally biased region" description="Low complexity" evidence="1">
    <location>
        <begin position="127"/>
        <end position="138"/>
    </location>
</feature>
<feature type="domain" description="AB hydrolase-1" evidence="2">
    <location>
        <begin position="7"/>
        <end position="158"/>
    </location>
</feature>
<feature type="region of interest" description="Disordered" evidence="1">
    <location>
        <begin position="203"/>
        <end position="251"/>
    </location>
</feature>
<sequence length="434" mass="46359">MKKTLLLVFIHGFKGDDQTFGHNLSFPPHLQRLLTQSLPNLNILTLVYPTYDTRGDLTECVSRFTDWLLNKVIDLEVASGTPSPTIDPSVHVILVGHSMGGIVAAETAISLASEQPIHNTTDETKDAPQNSAASATAAMPPPNSLMFPYIQGVLAFDTPFLGISPGVVAHNAESHYVTASTAISQLSGLASLWGGAATTNSQARTAATTTSSSSSQQPLRALPAPPQSSSSSSSSSFPKQQQQQKRPESPWGKWSTLAMAAGAVGAVAAGGAAAYLKRDQISQSLSWATSHLEFVGCLARKEELRRRVAYMLRLNRELGVGFGNLYTRLGDSASATVRPSSSAPATASLAGTILGNERTFCVVPTREQAGDWRAAVNNKAGDEITAHVSMFEPKENPGYERLANDARDMITSWLVQNDWYKTSCPTEAAETIRA</sequence>
<evidence type="ECO:0000256" key="1">
    <source>
        <dbReference type="SAM" id="MobiDB-lite"/>
    </source>
</evidence>
<comment type="caution">
    <text evidence="3">The sequence shown here is derived from an EMBL/GenBank/DDBJ whole genome shotgun (WGS) entry which is preliminary data.</text>
</comment>
<dbReference type="InterPro" id="IPR029058">
    <property type="entry name" value="AB_hydrolase_fold"/>
</dbReference>
<name>A0AAV9HAP6_9PEZI</name>
<dbReference type="Proteomes" id="UP001321749">
    <property type="component" value="Unassembled WGS sequence"/>
</dbReference>
<evidence type="ECO:0000313" key="4">
    <source>
        <dbReference type="Proteomes" id="UP001321749"/>
    </source>
</evidence>
<dbReference type="InterPro" id="IPR000073">
    <property type="entry name" value="AB_hydrolase_1"/>
</dbReference>
<accession>A0AAV9HAP6</accession>
<reference evidence="3" key="1">
    <citation type="journal article" date="2023" name="Mol. Phylogenet. Evol.">
        <title>Genome-scale phylogeny and comparative genomics of the fungal order Sordariales.</title>
        <authorList>
            <person name="Hensen N."/>
            <person name="Bonometti L."/>
            <person name="Westerberg I."/>
            <person name="Brannstrom I.O."/>
            <person name="Guillou S."/>
            <person name="Cros-Aarteil S."/>
            <person name="Calhoun S."/>
            <person name="Haridas S."/>
            <person name="Kuo A."/>
            <person name="Mondo S."/>
            <person name="Pangilinan J."/>
            <person name="Riley R."/>
            <person name="LaButti K."/>
            <person name="Andreopoulos B."/>
            <person name="Lipzen A."/>
            <person name="Chen C."/>
            <person name="Yan M."/>
            <person name="Daum C."/>
            <person name="Ng V."/>
            <person name="Clum A."/>
            <person name="Steindorff A."/>
            <person name="Ohm R.A."/>
            <person name="Martin F."/>
            <person name="Silar P."/>
            <person name="Natvig D.O."/>
            <person name="Lalanne C."/>
            <person name="Gautier V."/>
            <person name="Ament-Velasquez S.L."/>
            <person name="Kruys A."/>
            <person name="Hutchinson M.I."/>
            <person name="Powell A.J."/>
            <person name="Barry K."/>
            <person name="Miller A.N."/>
            <person name="Grigoriev I.V."/>
            <person name="Debuchy R."/>
            <person name="Gladieux P."/>
            <person name="Hiltunen Thoren M."/>
            <person name="Johannesson H."/>
        </authorList>
    </citation>
    <scope>NUCLEOTIDE SEQUENCE</scope>
    <source>
        <strain evidence="3">PSN324</strain>
    </source>
</reference>
<dbReference type="PANTHER" id="PTHR47842:SF1">
    <property type="entry name" value="DUF676 DOMAIN-CONTAINING PROTEIN"/>
    <property type="match status" value="1"/>
</dbReference>